<feature type="compositionally biased region" description="Basic and acidic residues" evidence="1">
    <location>
        <begin position="182"/>
        <end position="207"/>
    </location>
</feature>
<sequence>MCAKNAYYGGYSKWVSEQPQSEERNEGRKHPSQMLLGIRHDASKAALFFALFGNFPASSTVYSPSPSSNGDRTRGTGGTPLLRHAEGKWTSVRRACDDVREMAALAHESAERAKCRLSRRFTEETPPYPIWSGKLVGGDEGRLWATSHSDEMEKDCGTKNVSKNAQMDFVQMRDAEGRNWETETVMKDDGATKTSEDKARADNRGHGENTLGNPSGLQFLGSRVTSESGSVHVLLGGKPGDRVGR</sequence>
<feature type="region of interest" description="Disordered" evidence="1">
    <location>
        <begin position="60"/>
        <end position="82"/>
    </location>
</feature>
<accession>A0A9P6AXB2</accession>
<comment type="caution">
    <text evidence="2">The sequence shown here is derived from an EMBL/GenBank/DDBJ whole genome shotgun (WGS) entry which is preliminary data.</text>
</comment>
<evidence type="ECO:0000313" key="2">
    <source>
        <dbReference type="EMBL" id="KAF9513723.1"/>
    </source>
</evidence>
<dbReference type="AlphaFoldDB" id="A0A9P6AXB2"/>
<reference evidence="2" key="1">
    <citation type="journal article" date="2020" name="Nat. Commun.">
        <title>Large-scale genome sequencing of mycorrhizal fungi provides insights into the early evolution of symbiotic traits.</title>
        <authorList>
            <person name="Miyauchi S."/>
            <person name="Kiss E."/>
            <person name="Kuo A."/>
            <person name="Drula E."/>
            <person name="Kohler A."/>
            <person name="Sanchez-Garcia M."/>
            <person name="Morin E."/>
            <person name="Andreopoulos B."/>
            <person name="Barry K.W."/>
            <person name="Bonito G."/>
            <person name="Buee M."/>
            <person name="Carver A."/>
            <person name="Chen C."/>
            <person name="Cichocki N."/>
            <person name="Clum A."/>
            <person name="Culley D."/>
            <person name="Crous P.W."/>
            <person name="Fauchery L."/>
            <person name="Girlanda M."/>
            <person name="Hayes R.D."/>
            <person name="Keri Z."/>
            <person name="LaButti K."/>
            <person name="Lipzen A."/>
            <person name="Lombard V."/>
            <person name="Magnuson J."/>
            <person name="Maillard F."/>
            <person name="Murat C."/>
            <person name="Nolan M."/>
            <person name="Ohm R.A."/>
            <person name="Pangilinan J."/>
            <person name="Pereira M.F."/>
            <person name="Perotto S."/>
            <person name="Peter M."/>
            <person name="Pfister S."/>
            <person name="Riley R."/>
            <person name="Sitrit Y."/>
            <person name="Stielow J.B."/>
            <person name="Szollosi G."/>
            <person name="Zifcakova L."/>
            <person name="Stursova M."/>
            <person name="Spatafora J.W."/>
            <person name="Tedersoo L."/>
            <person name="Vaario L.M."/>
            <person name="Yamada A."/>
            <person name="Yan M."/>
            <person name="Wang P."/>
            <person name="Xu J."/>
            <person name="Bruns T."/>
            <person name="Baldrian P."/>
            <person name="Vilgalys R."/>
            <person name="Dunand C."/>
            <person name="Henrissat B."/>
            <person name="Grigoriev I.V."/>
            <person name="Hibbett D."/>
            <person name="Nagy L.G."/>
            <person name="Martin F.M."/>
        </authorList>
    </citation>
    <scope>NUCLEOTIDE SEQUENCE</scope>
    <source>
        <strain evidence="2">UP504</strain>
    </source>
</reference>
<gene>
    <name evidence="2" type="ORF">BS47DRAFT_1362270</name>
</gene>
<dbReference type="Proteomes" id="UP000886523">
    <property type="component" value="Unassembled WGS sequence"/>
</dbReference>
<keyword evidence="3" id="KW-1185">Reference proteome</keyword>
<protein>
    <submittedName>
        <fullName evidence="2">Uncharacterized protein</fullName>
    </submittedName>
</protein>
<organism evidence="2 3">
    <name type="scientific">Hydnum rufescens UP504</name>
    <dbReference type="NCBI Taxonomy" id="1448309"/>
    <lineage>
        <taxon>Eukaryota</taxon>
        <taxon>Fungi</taxon>
        <taxon>Dikarya</taxon>
        <taxon>Basidiomycota</taxon>
        <taxon>Agaricomycotina</taxon>
        <taxon>Agaricomycetes</taxon>
        <taxon>Cantharellales</taxon>
        <taxon>Hydnaceae</taxon>
        <taxon>Hydnum</taxon>
    </lineage>
</organism>
<evidence type="ECO:0000313" key="3">
    <source>
        <dbReference type="Proteomes" id="UP000886523"/>
    </source>
</evidence>
<proteinExistence type="predicted"/>
<name>A0A9P6AXB2_9AGAM</name>
<dbReference type="EMBL" id="MU128969">
    <property type="protein sequence ID" value="KAF9513723.1"/>
    <property type="molecule type" value="Genomic_DNA"/>
</dbReference>
<evidence type="ECO:0000256" key="1">
    <source>
        <dbReference type="SAM" id="MobiDB-lite"/>
    </source>
</evidence>
<feature type="region of interest" description="Disordered" evidence="1">
    <location>
        <begin position="182"/>
        <end position="218"/>
    </location>
</feature>